<evidence type="ECO:0000313" key="4">
    <source>
        <dbReference type="Proteomes" id="UP000541610"/>
    </source>
</evidence>
<evidence type="ECO:0000256" key="1">
    <source>
        <dbReference type="ARBA" id="ARBA00023125"/>
    </source>
</evidence>
<dbReference type="PANTHER" id="PTHR34605:SF3">
    <property type="entry name" value="P CELL-TYPE AGGLUTINATION PROTEIN MAP4-LIKE-RELATED"/>
    <property type="match status" value="1"/>
</dbReference>
<evidence type="ECO:0008006" key="5">
    <source>
        <dbReference type="Google" id="ProtNLM"/>
    </source>
</evidence>
<sequence length="697" mass="78248">MLQATVAIQRCLSPQELNWVRQHNIQALQVWVSDLPTNYIPPRAASHWNINAVSALIDLTNYADRDIPDNLQDGFPLLGEIPGLSIFPALSKPRIAKWSRSHLSTSHSNLCKVASYLNKTVSDERLQQAVISDVYDEIGLGRAEGPYTLHSLPQGIDFASPLFAIDQSDKVRLISNYSFSVGGRAFNQGATTLHKVEMPRLPHVAQLLVQLDFPPEAILHIGRFDHQSAYRQIPITRLDSFKAAGMFIDNDNMPKVFVPRVCPFGASASVSNFLRISELHCHLMRCLAMCNCFAYMDDFFPVELAECSGSAMEFFYFLHGLTGAKIKHAKTIPPAEETVLLGLQASYILFPLTMTQLDITTVITNIIRQPSKLLDAMHTDSVNSLSLFQEWIPSVPLSRGTSLKVCIVRQHPDYRASLLASGLPFLPEAQQQLVEASLQSATWRSYRCALKVYLLWSWDTFPSTPAIPASPERIRAFPTTRLSHVRYLPALRKAHLFLQYPLQFDDPLTKAIARGCSNALSQQRKEKEGISLHFLESLVRQVTLHKLHLFKALIVLAYCFSCRVPSELLNESNRSLHIHENTVTLRLFRRKNTTKSTTMCRRCTCHILGASLCPVEATKSLIALPIRSMSLSTFNNLLRLCATRAGFGPRYQLLSSHAFRRGFITDMATAGFSDQNIDKAGGWSFSKTKSVYILQHH</sequence>
<reference evidence="3 4" key="1">
    <citation type="submission" date="2020-04" db="EMBL/GenBank/DDBJ databases">
        <title>Perkinsus olseni comparative genomics.</title>
        <authorList>
            <person name="Bogema D.R."/>
        </authorList>
    </citation>
    <scope>NUCLEOTIDE SEQUENCE [LARGE SCALE GENOMIC DNA]</scope>
    <source>
        <strain evidence="3">00978-12</strain>
    </source>
</reference>
<dbReference type="InterPro" id="IPR013762">
    <property type="entry name" value="Integrase-like_cat_sf"/>
</dbReference>
<dbReference type="GO" id="GO:0003677">
    <property type="term" value="F:DNA binding"/>
    <property type="evidence" value="ECO:0007669"/>
    <property type="project" value="UniProtKB-KW"/>
</dbReference>
<dbReference type="InterPro" id="IPR052925">
    <property type="entry name" value="Phage_Integrase-like_Recomb"/>
</dbReference>
<dbReference type="AlphaFoldDB" id="A0A7J6NJ16"/>
<evidence type="ECO:0000313" key="3">
    <source>
        <dbReference type="EMBL" id="KAF4683893.1"/>
    </source>
</evidence>
<dbReference type="SUPFAM" id="SSF47823">
    <property type="entry name" value="lambda integrase-like, N-terminal domain"/>
    <property type="match status" value="1"/>
</dbReference>
<dbReference type="InterPro" id="IPR043502">
    <property type="entry name" value="DNA/RNA_pol_sf"/>
</dbReference>
<dbReference type="Gene3D" id="1.10.443.10">
    <property type="entry name" value="Intergrase catalytic core"/>
    <property type="match status" value="1"/>
</dbReference>
<dbReference type="SUPFAM" id="SSF56349">
    <property type="entry name" value="DNA breaking-rejoining enzymes"/>
    <property type="match status" value="1"/>
</dbReference>
<dbReference type="Proteomes" id="UP000541610">
    <property type="component" value="Unassembled WGS sequence"/>
</dbReference>
<dbReference type="Gene3D" id="1.10.150.130">
    <property type="match status" value="1"/>
</dbReference>
<dbReference type="InterPro" id="IPR011010">
    <property type="entry name" value="DNA_brk_join_enz"/>
</dbReference>
<name>A0A7J6NJ16_PEROL</name>
<accession>A0A7J6NJ16</accession>
<comment type="caution">
    <text evidence="3">The sequence shown here is derived from an EMBL/GenBank/DDBJ whole genome shotgun (WGS) entry which is preliminary data.</text>
</comment>
<keyword evidence="2" id="KW-0233">DNA recombination</keyword>
<evidence type="ECO:0000256" key="2">
    <source>
        <dbReference type="ARBA" id="ARBA00023172"/>
    </source>
</evidence>
<dbReference type="PANTHER" id="PTHR34605">
    <property type="entry name" value="PHAGE_INTEGRASE DOMAIN-CONTAINING PROTEIN"/>
    <property type="match status" value="1"/>
</dbReference>
<dbReference type="SUPFAM" id="SSF56672">
    <property type="entry name" value="DNA/RNA polymerases"/>
    <property type="match status" value="1"/>
</dbReference>
<dbReference type="GO" id="GO:0006310">
    <property type="term" value="P:DNA recombination"/>
    <property type="evidence" value="ECO:0007669"/>
    <property type="project" value="UniProtKB-KW"/>
</dbReference>
<keyword evidence="1" id="KW-0238">DNA-binding</keyword>
<protein>
    <recommendedName>
        <fullName evidence="5">Reverse transcriptase domain-containing protein</fullName>
    </recommendedName>
</protein>
<proteinExistence type="predicted"/>
<gene>
    <name evidence="3" type="ORF">FOZ60_008527</name>
</gene>
<dbReference type="InterPro" id="IPR010998">
    <property type="entry name" value="Integrase_recombinase_N"/>
</dbReference>
<dbReference type="OrthoDB" id="444335at2759"/>
<organism evidence="3 4">
    <name type="scientific">Perkinsus olseni</name>
    <name type="common">Perkinsus atlanticus</name>
    <dbReference type="NCBI Taxonomy" id="32597"/>
    <lineage>
        <taxon>Eukaryota</taxon>
        <taxon>Sar</taxon>
        <taxon>Alveolata</taxon>
        <taxon>Perkinsozoa</taxon>
        <taxon>Perkinsea</taxon>
        <taxon>Perkinsida</taxon>
        <taxon>Perkinsidae</taxon>
        <taxon>Perkinsus</taxon>
    </lineage>
</organism>
<dbReference type="EMBL" id="JABANP010000340">
    <property type="protein sequence ID" value="KAF4683893.1"/>
    <property type="molecule type" value="Genomic_DNA"/>
</dbReference>
<dbReference type="GO" id="GO:0015074">
    <property type="term" value="P:DNA integration"/>
    <property type="evidence" value="ECO:0007669"/>
    <property type="project" value="InterPro"/>
</dbReference>